<dbReference type="InterPro" id="IPR029044">
    <property type="entry name" value="Nucleotide-diphossugar_trans"/>
</dbReference>
<dbReference type="PANTHER" id="PTHR43685:SF2">
    <property type="entry name" value="GLYCOSYLTRANSFERASE 2-LIKE DOMAIN-CONTAINING PROTEIN"/>
    <property type="match status" value="1"/>
</dbReference>
<dbReference type="GeneID" id="73045442"/>
<accession>A0ABD5PYB5</accession>
<dbReference type="InterPro" id="IPR001173">
    <property type="entry name" value="Glyco_trans_2-like"/>
</dbReference>
<organism evidence="2 3">
    <name type="scientific">Halorussus aquaticus</name>
    <dbReference type="NCBI Taxonomy" id="2953748"/>
    <lineage>
        <taxon>Archaea</taxon>
        <taxon>Methanobacteriati</taxon>
        <taxon>Methanobacteriota</taxon>
        <taxon>Stenosarchaea group</taxon>
        <taxon>Halobacteria</taxon>
        <taxon>Halobacteriales</taxon>
        <taxon>Haladaptataceae</taxon>
        <taxon>Halorussus</taxon>
    </lineage>
</organism>
<dbReference type="InterPro" id="IPR050834">
    <property type="entry name" value="Glycosyltransf_2"/>
</dbReference>
<dbReference type="Pfam" id="PF00535">
    <property type="entry name" value="Glycos_transf_2"/>
    <property type="match status" value="1"/>
</dbReference>
<dbReference type="Proteomes" id="UP001595945">
    <property type="component" value="Unassembled WGS sequence"/>
</dbReference>
<reference evidence="2 3" key="1">
    <citation type="journal article" date="2019" name="Int. J. Syst. Evol. Microbiol.">
        <title>The Global Catalogue of Microorganisms (GCM) 10K type strain sequencing project: providing services to taxonomists for standard genome sequencing and annotation.</title>
        <authorList>
            <consortium name="The Broad Institute Genomics Platform"/>
            <consortium name="The Broad Institute Genome Sequencing Center for Infectious Disease"/>
            <person name="Wu L."/>
            <person name="Ma J."/>
        </authorList>
    </citation>
    <scope>NUCLEOTIDE SEQUENCE [LARGE SCALE GENOMIC DNA]</scope>
    <source>
        <strain evidence="2 3">XZYJ18</strain>
    </source>
</reference>
<gene>
    <name evidence="2" type="ORF">ACFO9K_04450</name>
</gene>
<dbReference type="EMBL" id="JBHSHT010000001">
    <property type="protein sequence ID" value="MFC4823505.1"/>
    <property type="molecule type" value="Genomic_DNA"/>
</dbReference>
<dbReference type="Gene3D" id="3.90.550.10">
    <property type="entry name" value="Spore Coat Polysaccharide Biosynthesis Protein SpsA, Chain A"/>
    <property type="match status" value="1"/>
</dbReference>
<dbReference type="CDD" id="cd00761">
    <property type="entry name" value="Glyco_tranf_GTA_type"/>
    <property type="match status" value="1"/>
</dbReference>
<evidence type="ECO:0000259" key="1">
    <source>
        <dbReference type="Pfam" id="PF00535"/>
    </source>
</evidence>
<protein>
    <submittedName>
        <fullName evidence="2">Glycosyltransferase family 2 protein</fullName>
    </submittedName>
</protein>
<dbReference type="RefSeq" id="WP_254267027.1">
    <property type="nucleotide sequence ID" value="NZ_CP100400.1"/>
</dbReference>
<sequence length="305" mass="34175">MEGDEETVSVVVPTYYRNDRLRAALDSVADQTYRPVEVVVVDGSGEARARTVVETFDAENPDLHCTYVAQDRDEGPQAARSLGAERATGGYVQFLDDDDRLLPEKFEAQVPRLDADDGAGVVYCGLRDEEWGEIRPDDPVRGDALERALRLDTFPAIPSTMLVDADVLAGMLPLGNRHGADDSGMKIELARRTDFDYVDRVLVERGKPENPLSSSWAHVEGRKRLVEKYADLYDRFPAEVRRTAVRQTYYRQGRKHLEENYWSPAAVASLARAAYHTPEDRPEYVADAVASVFGRPGIRMADRLK</sequence>
<evidence type="ECO:0000313" key="3">
    <source>
        <dbReference type="Proteomes" id="UP001595945"/>
    </source>
</evidence>
<name>A0ABD5PYB5_9EURY</name>
<dbReference type="SUPFAM" id="SSF53448">
    <property type="entry name" value="Nucleotide-diphospho-sugar transferases"/>
    <property type="match status" value="1"/>
</dbReference>
<evidence type="ECO:0000313" key="2">
    <source>
        <dbReference type="EMBL" id="MFC4823505.1"/>
    </source>
</evidence>
<comment type="caution">
    <text evidence="2">The sequence shown here is derived from an EMBL/GenBank/DDBJ whole genome shotgun (WGS) entry which is preliminary data.</text>
</comment>
<feature type="domain" description="Glycosyltransferase 2-like" evidence="1">
    <location>
        <begin position="9"/>
        <end position="125"/>
    </location>
</feature>
<dbReference type="PANTHER" id="PTHR43685">
    <property type="entry name" value="GLYCOSYLTRANSFERASE"/>
    <property type="match status" value="1"/>
</dbReference>
<keyword evidence="3" id="KW-1185">Reference proteome</keyword>
<proteinExistence type="predicted"/>
<dbReference type="AlphaFoldDB" id="A0ABD5PYB5"/>